<organism evidence="1 2">
    <name type="scientific">Sphingomonas parapaucimobilis NBRC 15100</name>
    <dbReference type="NCBI Taxonomy" id="1219049"/>
    <lineage>
        <taxon>Bacteria</taxon>
        <taxon>Pseudomonadati</taxon>
        <taxon>Pseudomonadota</taxon>
        <taxon>Alphaproteobacteria</taxon>
        <taxon>Sphingomonadales</taxon>
        <taxon>Sphingomonadaceae</taxon>
        <taxon>Sphingomonas</taxon>
    </lineage>
</organism>
<evidence type="ECO:0000313" key="2">
    <source>
        <dbReference type="Proteomes" id="UP000032305"/>
    </source>
</evidence>
<dbReference type="RefSeq" id="WP_157013722.1">
    <property type="nucleotide sequence ID" value="NZ_BBPI01000069.1"/>
</dbReference>
<accession>A0A0A1W9Q9</accession>
<protein>
    <submittedName>
        <fullName evidence="1">Uncharacterized protein</fullName>
    </submittedName>
</protein>
<sequence>MADAHVVLSITDISEEEFHPLMVLGLLRVERALGGRRQLAAAMDLSTKQVGNIMRSGSTDPKRLFDTWQHGSLDDIADRYGFRVVPKGAVCSSDVGRSSLTVLGLLQKLMEAEADGKIDHSEKLGMEPDLRAVRSFIDRMLEDIADLRRPRGVAA</sequence>
<dbReference type="EMBL" id="BBPI01000069">
    <property type="protein sequence ID" value="GAM01902.1"/>
    <property type="molecule type" value="Genomic_DNA"/>
</dbReference>
<name>A0A0A1W9Q9_9SPHN</name>
<comment type="caution">
    <text evidence="1">The sequence shown here is derived from an EMBL/GenBank/DDBJ whole genome shotgun (WGS) entry which is preliminary data.</text>
</comment>
<dbReference type="AlphaFoldDB" id="A0A0A1W9Q9"/>
<reference evidence="1 2" key="1">
    <citation type="submission" date="2014-11" db="EMBL/GenBank/DDBJ databases">
        <title>Whole genome shotgun sequence of Sphingomonas parapaucimobilis NBRC 15100.</title>
        <authorList>
            <person name="Katano-Makiyama Y."/>
            <person name="Hosoyama A."/>
            <person name="Hashimoto M."/>
            <person name="Hosoyama Y."/>
            <person name="Noguchi M."/>
            <person name="Numata M."/>
            <person name="Tsuchikane K."/>
            <person name="Hirakata S."/>
            <person name="Uohara A."/>
            <person name="Shimodaira J."/>
            <person name="Ohji S."/>
            <person name="Ichikawa N."/>
            <person name="Kimura A."/>
            <person name="Yamazoe A."/>
            <person name="Fujita N."/>
        </authorList>
    </citation>
    <scope>NUCLEOTIDE SEQUENCE [LARGE SCALE GENOMIC DNA]</scope>
    <source>
        <strain evidence="1 2">NBRC 15100</strain>
    </source>
</reference>
<proteinExistence type="predicted"/>
<gene>
    <name evidence="1" type="ORF">SP5_069_01460</name>
</gene>
<evidence type="ECO:0000313" key="1">
    <source>
        <dbReference type="EMBL" id="GAM01902.1"/>
    </source>
</evidence>
<dbReference type="Proteomes" id="UP000032305">
    <property type="component" value="Unassembled WGS sequence"/>
</dbReference>
<keyword evidence="2" id="KW-1185">Reference proteome</keyword>